<dbReference type="GO" id="GO:0000155">
    <property type="term" value="F:phosphorelay sensor kinase activity"/>
    <property type="evidence" value="ECO:0007669"/>
    <property type="project" value="InterPro"/>
</dbReference>
<gene>
    <name evidence="7" type="ORF">DGMP_03390</name>
</gene>
<evidence type="ECO:0000256" key="3">
    <source>
        <dbReference type="ARBA" id="ARBA00022553"/>
    </source>
</evidence>
<keyword evidence="8" id="KW-1185">Reference proteome</keyword>
<dbReference type="Pfam" id="PF01590">
    <property type="entry name" value="GAF"/>
    <property type="match status" value="1"/>
</dbReference>
<dbReference type="Pfam" id="PF00072">
    <property type="entry name" value="Response_reg"/>
    <property type="match status" value="1"/>
</dbReference>
<dbReference type="PANTHER" id="PTHR43547">
    <property type="entry name" value="TWO-COMPONENT HISTIDINE KINASE"/>
    <property type="match status" value="1"/>
</dbReference>
<evidence type="ECO:0000259" key="6">
    <source>
        <dbReference type="PROSITE" id="PS50110"/>
    </source>
</evidence>
<dbReference type="InterPro" id="IPR003661">
    <property type="entry name" value="HisK_dim/P_dom"/>
</dbReference>
<proteinExistence type="predicted"/>
<dbReference type="PANTHER" id="PTHR43547:SF2">
    <property type="entry name" value="HYBRID SIGNAL TRANSDUCTION HISTIDINE KINASE C"/>
    <property type="match status" value="1"/>
</dbReference>
<dbReference type="InterPro" id="IPR003018">
    <property type="entry name" value="GAF"/>
</dbReference>
<evidence type="ECO:0000256" key="1">
    <source>
        <dbReference type="ARBA" id="ARBA00000085"/>
    </source>
</evidence>
<organism evidence="7 8">
    <name type="scientific">Desulfomarina profundi</name>
    <dbReference type="NCBI Taxonomy" id="2772557"/>
    <lineage>
        <taxon>Bacteria</taxon>
        <taxon>Pseudomonadati</taxon>
        <taxon>Thermodesulfobacteriota</taxon>
        <taxon>Desulfobulbia</taxon>
        <taxon>Desulfobulbales</taxon>
        <taxon>Desulfobulbaceae</taxon>
        <taxon>Desulfomarina</taxon>
    </lineage>
</organism>
<dbReference type="Pfam" id="PF00512">
    <property type="entry name" value="HisKA"/>
    <property type="match status" value="1"/>
</dbReference>
<dbReference type="SMART" id="SM00388">
    <property type="entry name" value="HisKA"/>
    <property type="match status" value="1"/>
</dbReference>
<reference evidence="7" key="1">
    <citation type="submission" date="2020-09" db="EMBL/GenBank/DDBJ databases">
        <title>Desulfogranum mesoprofundum gen. nov., sp. nov., a novel mesophilic, sulfate-reducing chemolithoautotroph isolated from a deep-sea hydrothermal vent chimney in the Suiyo Seamount.</title>
        <authorList>
            <person name="Hashimoto Y."/>
            <person name="Nakagawa S."/>
        </authorList>
    </citation>
    <scope>NUCLEOTIDE SEQUENCE</scope>
    <source>
        <strain evidence="7">KT2</strain>
    </source>
</reference>
<dbReference type="SMART" id="SM00448">
    <property type="entry name" value="REC"/>
    <property type="match status" value="1"/>
</dbReference>
<dbReference type="CDD" id="cd00082">
    <property type="entry name" value="HisKA"/>
    <property type="match status" value="1"/>
</dbReference>
<feature type="domain" description="Response regulatory" evidence="6">
    <location>
        <begin position="26"/>
        <end position="140"/>
    </location>
</feature>
<evidence type="ECO:0000313" key="7">
    <source>
        <dbReference type="EMBL" id="BCL59646.1"/>
    </source>
</evidence>
<evidence type="ECO:0000256" key="4">
    <source>
        <dbReference type="PROSITE-ProRule" id="PRU00169"/>
    </source>
</evidence>
<dbReference type="Proteomes" id="UP000826725">
    <property type="component" value="Chromosome"/>
</dbReference>
<dbReference type="KEGG" id="dbk:DGMP_03390"/>
<keyword evidence="5" id="KW-0175">Coiled coil</keyword>
<accession>A0A8D5JQ47</accession>
<dbReference type="EC" id="2.7.13.3" evidence="2"/>
<feature type="coiled-coil region" evidence="5">
    <location>
        <begin position="142"/>
        <end position="169"/>
    </location>
</feature>
<dbReference type="CDD" id="cd00156">
    <property type="entry name" value="REC"/>
    <property type="match status" value="1"/>
</dbReference>
<dbReference type="AlphaFoldDB" id="A0A8D5JQ47"/>
<comment type="catalytic activity">
    <reaction evidence="1">
        <text>ATP + protein L-histidine = ADP + protein N-phospho-L-histidine.</text>
        <dbReference type="EC" id="2.7.13.3"/>
    </reaction>
</comment>
<dbReference type="PROSITE" id="PS50110">
    <property type="entry name" value="RESPONSE_REGULATORY"/>
    <property type="match status" value="1"/>
</dbReference>
<dbReference type="RefSeq" id="WP_228855849.1">
    <property type="nucleotide sequence ID" value="NZ_AP024086.1"/>
</dbReference>
<dbReference type="EMBL" id="AP024086">
    <property type="protein sequence ID" value="BCL59646.1"/>
    <property type="molecule type" value="Genomic_DNA"/>
</dbReference>
<evidence type="ECO:0000256" key="5">
    <source>
        <dbReference type="SAM" id="Coils"/>
    </source>
</evidence>
<protein>
    <recommendedName>
        <fullName evidence="2">histidine kinase</fullName>
        <ecNumber evidence="2">2.7.13.3</ecNumber>
    </recommendedName>
</protein>
<sequence>MNNQHGSPDTISISDPINHLVTGEESIAVIDDSPEIVVLLTHYLKKQRFKVCSAGSSSGLYKLLAEKKIALVLLDIGLPDKNGDEVLPDLIESHPDLSIIMVTGTTDLDTALACLRHGADDYLTKPVNPELFLHTVNVTLKKRRLAINNRLYQEQLQKANSRMQFLHQLNLKMNSAYLNTGELDGILQAILVGITSDDGLKFNRAFMALFNEDCSYLEGRLAIGPSSREEAGKVWQAIEADGLQLDDILEIIQNKKIKEDLTVNNIVKTLRIQADNHDHILIASCRNKKSIKVIDGMAGDDTVPQSLLKVLGEDSFAIVPLYSPSQSLGVIIVDNFVTRTPITDQDMSDLEIFASQASLAIEHSHLHEGMVRKIAELEQVTEELEKNKDLLVEAERSSAIGMMAAQLVHAIRNPLTSIGATSRLLAKKTSDSYIVRFLNIITKETAKIESTLEDLFSIVESREYTLQKTSLFPLIRKSVMAFYATMKRNSITYALNLDGKGPTLFLNERRIRQAFLHLIRNSIEAMAGAAYSK</sequence>
<keyword evidence="3 4" id="KW-0597">Phosphoprotein</keyword>
<dbReference type="InterPro" id="IPR001789">
    <property type="entry name" value="Sig_transdc_resp-reg_receiver"/>
</dbReference>
<feature type="coiled-coil region" evidence="5">
    <location>
        <begin position="367"/>
        <end position="397"/>
    </location>
</feature>
<name>A0A8D5JQ47_9BACT</name>
<evidence type="ECO:0000256" key="2">
    <source>
        <dbReference type="ARBA" id="ARBA00012438"/>
    </source>
</evidence>
<feature type="modified residue" description="4-aspartylphosphate" evidence="4">
    <location>
        <position position="75"/>
    </location>
</feature>
<evidence type="ECO:0000313" key="8">
    <source>
        <dbReference type="Proteomes" id="UP000826725"/>
    </source>
</evidence>